<proteinExistence type="predicted"/>
<reference evidence="1" key="1">
    <citation type="submission" date="2023-06" db="EMBL/GenBank/DDBJ databases">
        <authorList>
            <consortium name="Lawrence Berkeley National Laboratory"/>
            <person name="Ahrendt S."/>
            <person name="Sahu N."/>
            <person name="Indic B."/>
            <person name="Wong-Bajracharya J."/>
            <person name="Merenyi Z."/>
            <person name="Ke H.-M."/>
            <person name="Monk M."/>
            <person name="Kocsube S."/>
            <person name="Drula E."/>
            <person name="Lipzen A."/>
            <person name="Balint B."/>
            <person name="Henrissat B."/>
            <person name="Andreopoulos B."/>
            <person name="Martin F.M."/>
            <person name="Harder C.B."/>
            <person name="Rigling D."/>
            <person name="Ford K.L."/>
            <person name="Foster G.D."/>
            <person name="Pangilinan J."/>
            <person name="Papanicolaou A."/>
            <person name="Barry K."/>
            <person name="LaButti K."/>
            <person name="Viragh M."/>
            <person name="Koriabine M."/>
            <person name="Yan M."/>
            <person name="Riley R."/>
            <person name="Champramary S."/>
            <person name="Plett K.L."/>
            <person name="Tsai I.J."/>
            <person name="Slot J."/>
            <person name="Sipos G."/>
            <person name="Plett J."/>
            <person name="Nagy L.G."/>
            <person name="Grigoriev I.V."/>
        </authorList>
    </citation>
    <scope>NUCLEOTIDE SEQUENCE</scope>
    <source>
        <strain evidence="1">FPL87.14</strain>
    </source>
</reference>
<protein>
    <submittedName>
        <fullName evidence="1">Uncharacterized protein</fullName>
    </submittedName>
</protein>
<dbReference type="Proteomes" id="UP001175226">
    <property type="component" value="Unassembled WGS sequence"/>
</dbReference>
<dbReference type="EMBL" id="JAUEPT010000059">
    <property type="protein sequence ID" value="KAK0435869.1"/>
    <property type="molecule type" value="Genomic_DNA"/>
</dbReference>
<sequence>MQAYSRFISKSGRESTSHIRGIQGYIKAFNSAIDVQHYSRITSGLHTGDLIISGTANLIMCSFPQELVEMFIDEASDDIVALWSCSPVSRSFLPRTRIYLFKTVQLSTIAECHKFHKLCIASPYLIHYVKELRITYYNGCTSPVLGGASFPSLMSLLPVGALERLEIVAYHWR</sequence>
<evidence type="ECO:0000313" key="1">
    <source>
        <dbReference type="EMBL" id="KAK0435869.1"/>
    </source>
</evidence>
<gene>
    <name evidence="1" type="ORF">EV421DRAFT_1154619</name>
</gene>
<organism evidence="1 2">
    <name type="scientific">Armillaria borealis</name>
    <dbReference type="NCBI Taxonomy" id="47425"/>
    <lineage>
        <taxon>Eukaryota</taxon>
        <taxon>Fungi</taxon>
        <taxon>Dikarya</taxon>
        <taxon>Basidiomycota</taxon>
        <taxon>Agaricomycotina</taxon>
        <taxon>Agaricomycetes</taxon>
        <taxon>Agaricomycetidae</taxon>
        <taxon>Agaricales</taxon>
        <taxon>Marasmiineae</taxon>
        <taxon>Physalacriaceae</taxon>
        <taxon>Armillaria</taxon>
    </lineage>
</organism>
<dbReference type="AlphaFoldDB" id="A0AA39J575"/>
<accession>A0AA39J575</accession>
<evidence type="ECO:0000313" key="2">
    <source>
        <dbReference type="Proteomes" id="UP001175226"/>
    </source>
</evidence>
<comment type="caution">
    <text evidence="1">The sequence shown here is derived from an EMBL/GenBank/DDBJ whole genome shotgun (WGS) entry which is preliminary data.</text>
</comment>
<name>A0AA39J575_9AGAR</name>
<keyword evidence="2" id="KW-1185">Reference proteome</keyword>